<gene>
    <name evidence="2" type="ORF">HJG54_33725</name>
</gene>
<proteinExistence type="predicted"/>
<feature type="region of interest" description="Disordered" evidence="1">
    <location>
        <begin position="1"/>
        <end position="20"/>
    </location>
</feature>
<dbReference type="Pfam" id="PF04454">
    <property type="entry name" value="Linocin_M18"/>
    <property type="match status" value="1"/>
</dbReference>
<evidence type="ECO:0000313" key="2">
    <source>
        <dbReference type="EMBL" id="WNZ27792.1"/>
    </source>
</evidence>
<dbReference type="RefSeq" id="WP_316436279.1">
    <property type="nucleotide sequence ID" value="NZ_CP053587.1"/>
</dbReference>
<feature type="compositionally biased region" description="Polar residues" evidence="1">
    <location>
        <begin position="7"/>
        <end position="18"/>
    </location>
</feature>
<name>A0AA96WZD9_9CYAN</name>
<dbReference type="EMBL" id="CP053587">
    <property type="protein sequence ID" value="WNZ27792.1"/>
    <property type="molecule type" value="Genomic_DNA"/>
</dbReference>
<accession>A0AA96WZD9</accession>
<sequence>MEPLIKNTLTNVETSPTTHKGRCHVPWSDEIWNRIDRAVHDECKRTRVAAKFLPIVPVNHCQLTVPSDTILVGRQQKLSVREADTVELIELVAEFCLTRQQVECEDDLMTAVTLATRAANLLSQAEDIVLFQGRSAIEPGENQHPIFRERKVTVKSGRAGIGLLDAPPADTPNNPQVVPVPVLDSPNLLQRWGENTFGAVARAYSALQGGERLAQAHYGPYALVLHYEIYADTFAPLPTTLIMPADRVARLVTDGFYSKGMHSCHKGMSAYDGGTQHGEDTHFYGTGTLRPNTGLLLSLGGNTADLVVAIDARTEFVTQDNDGDWLFRVFKRFALRLKDRSAVVRLEFASGRPT</sequence>
<evidence type="ECO:0000256" key="1">
    <source>
        <dbReference type="SAM" id="MobiDB-lite"/>
    </source>
</evidence>
<dbReference type="Gene3D" id="3.30.2400.30">
    <property type="match status" value="1"/>
</dbReference>
<protein>
    <submittedName>
        <fullName evidence="2">Uncharacterized protein</fullName>
    </submittedName>
</protein>
<organism evidence="2">
    <name type="scientific">Leptolyngbya sp. NK1-12</name>
    <dbReference type="NCBI Taxonomy" id="2547451"/>
    <lineage>
        <taxon>Bacteria</taxon>
        <taxon>Bacillati</taxon>
        <taxon>Cyanobacteriota</taxon>
        <taxon>Cyanophyceae</taxon>
        <taxon>Leptolyngbyales</taxon>
        <taxon>Leptolyngbyaceae</taxon>
        <taxon>Leptolyngbya group</taxon>
        <taxon>Leptolyngbya</taxon>
    </lineage>
</organism>
<dbReference type="AlphaFoldDB" id="A0AA96WZD9"/>
<reference evidence="2" key="1">
    <citation type="submission" date="2020-05" db="EMBL/GenBank/DDBJ databases">
        <authorList>
            <person name="Zhu T."/>
            <person name="Keshari N."/>
            <person name="Lu X."/>
        </authorList>
    </citation>
    <scope>NUCLEOTIDE SEQUENCE</scope>
    <source>
        <strain evidence="2">NK1-12</strain>
    </source>
</reference>
<dbReference type="InterPro" id="IPR007544">
    <property type="entry name" value="ENCAP"/>
</dbReference>